<protein>
    <submittedName>
        <fullName evidence="1">ARS-binding factor 1</fullName>
    </submittedName>
</protein>
<dbReference type="EMBL" id="JASSZA010000007">
    <property type="protein sequence ID" value="KAK2105943.1"/>
    <property type="molecule type" value="Genomic_DNA"/>
</dbReference>
<comment type="caution">
    <text evidence="1">The sequence shown here is derived from an EMBL/GenBank/DDBJ whole genome shotgun (WGS) entry which is preliminary data.</text>
</comment>
<proteinExistence type="predicted"/>
<keyword evidence="2" id="KW-1185">Reference proteome</keyword>
<dbReference type="Proteomes" id="UP001266305">
    <property type="component" value="Unassembled WGS sequence"/>
</dbReference>
<evidence type="ECO:0000313" key="2">
    <source>
        <dbReference type="Proteomes" id="UP001266305"/>
    </source>
</evidence>
<name>A0ABQ9V9B2_SAGOE</name>
<organism evidence="1 2">
    <name type="scientific">Saguinus oedipus</name>
    <name type="common">Cotton-top tamarin</name>
    <name type="synonym">Oedipomidas oedipus</name>
    <dbReference type="NCBI Taxonomy" id="9490"/>
    <lineage>
        <taxon>Eukaryota</taxon>
        <taxon>Metazoa</taxon>
        <taxon>Chordata</taxon>
        <taxon>Craniata</taxon>
        <taxon>Vertebrata</taxon>
        <taxon>Euteleostomi</taxon>
        <taxon>Mammalia</taxon>
        <taxon>Eutheria</taxon>
        <taxon>Euarchontoglires</taxon>
        <taxon>Primates</taxon>
        <taxon>Haplorrhini</taxon>
        <taxon>Platyrrhini</taxon>
        <taxon>Cebidae</taxon>
        <taxon>Callitrichinae</taxon>
        <taxon>Saguinus</taxon>
    </lineage>
</organism>
<reference evidence="1 2" key="1">
    <citation type="submission" date="2023-05" db="EMBL/GenBank/DDBJ databases">
        <title>B98-5 Cell Line De Novo Hybrid Assembly: An Optical Mapping Approach.</title>
        <authorList>
            <person name="Kananen K."/>
            <person name="Auerbach J.A."/>
            <person name="Kautto E."/>
            <person name="Blachly J.S."/>
        </authorList>
    </citation>
    <scope>NUCLEOTIDE SEQUENCE [LARGE SCALE GENOMIC DNA]</scope>
    <source>
        <strain evidence="1">B95-8</strain>
        <tissue evidence="1">Cell line</tissue>
    </source>
</reference>
<accession>A0ABQ9V9B2</accession>
<sequence length="136" mass="15736">MTEEQSWLDQKKSRDMWESNFRKQLHEPWYPLDVRVTFTFTLGSAHSPGQPPQLTKDKGPSLRILSQNLVKNPKETIRRQHVTLKKHNPPSWEYQGQPPPEDQEYEISVSEELDLGTLTPLERVTLSCSLGRAKAL</sequence>
<evidence type="ECO:0000313" key="1">
    <source>
        <dbReference type="EMBL" id="KAK2105943.1"/>
    </source>
</evidence>
<gene>
    <name evidence="1" type="primary">SBF1_1</name>
    <name evidence="1" type="ORF">P7K49_015457</name>
</gene>